<organism evidence="7 9">
    <name type="scientific">Vagococcus xieshaowenii</name>
    <dbReference type="NCBI Taxonomy" id="2562451"/>
    <lineage>
        <taxon>Bacteria</taxon>
        <taxon>Bacillati</taxon>
        <taxon>Bacillota</taxon>
        <taxon>Bacilli</taxon>
        <taxon>Lactobacillales</taxon>
        <taxon>Enterococcaceae</taxon>
        <taxon>Vagococcus</taxon>
    </lineage>
</organism>
<accession>A0AAJ5JQZ6</accession>
<evidence type="ECO:0000313" key="6">
    <source>
        <dbReference type="EMBL" id="QCA28985.1"/>
    </source>
</evidence>
<dbReference type="EMBL" id="SRHU01000005">
    <property type="protein sequence ID" value="TFZ43166.1"/>
    <property type="molecule type" value="Genomic_DNA"/>
</dbReference>
<reference evidence="6 8" key="2">
    <citation type="journal article" date="2020" name="Int. J. Syst. Evol. Microbiol.">
        <title>Vagococcus xieshaowenii sp. nov., isolated from snow finch (Montifringilla taczanowskii) cloacal content.</title>
        <authorList>
            <person name="Ge Y."/>
            <person name="Yang J."/>
            <person name="Lai X.H."/>
            <person name="Zhang G."/>
            <person name="Jin D."/>
            <person name="Lu S."/>
            <person name="Wang B."/>
            <person name="Huang Y."/>
            <person name="Huang Y."/>
            <person name="Ren Z."/>
            <person name="Zhang X."/>
            <person name="Xu J."/>
        </authorList>
    </citation>
    <scope>NUCLEOTIDE SEQUENCE [LARGE SCALE GENOMIC DNA]</scope>
    <source>
        <strain evidence="8">personal::cf-49</strain>
        <strain evidence="6">Personal::cf-49</strain>
    </source>
</reference>
<feature type="modified residue" description="N6-(pyridoxal phosphate)lysine" evidence="2 3">
    <location>
        <position position="34"/>
    </location>
</feature>
<evidence type="ECO:0000256" key="1">
    <source>
        <dbReference type="ARBA" id="ARBA00022898"/>
    </source>
</evidence>
<keyword evidence="1 2" id="KW-0663">Pyridoxal phosphate</keyword>
<reference evidence="7 9" key="1">
    <citation type="submission" date="2019-03" db="EMBL/GenBank/DDBJ databases">
        <title>Vagococcus sp. was isolated fron gut of Carduelis flavirostris.</title>
        <authorList>
            <person name="Ge Y."/>
        </authorList>
    </citation>
    <scope>NUCLEOTIDE SEQUENCE [LARGE SCALE GENOMIC DNA]</scope>
    <source>
        <strain evidence="7 9">CF-210</strain>
    </source>
</reference>
<dbReference type="InterPro" id="IPR001608">
    <property type="entry name" value="Ala_racemase_N"/>
</dbReference>
<dbReference type="AlphaFoldDB" id="A0AAJ5JQZ6"/>
<dbReference type="CDD" id="cd00635">
    <property type="entry name" value="PLPDE_III_YBL036c_like"/>
    <property type="match status" value="1"/>
</dbReference>
<dbReference type="RefSeq" id="WP_135253454.1">
    <property type="nucleotide sequence ID" value="NZ_CP038865.1"/>
</dbReference>
<evidence type="ECO:0000256" key="2">
    <source>
        <dbReference type="HAMAP-Rule" id="MF_02087"/>
    </source>
</evidence>
<dbReference type="Proteomes" id="UP000296883">
    <property type="component" value="Chromosome"/>
</dbReference>
<dbReference type="NCBIfam" id="TIGR00044">
    <property type="entry name" value="YggS family pyridoxal phosphate-dependent enzyme"/>
    <property type="match status" value="1"/>
</dbReference>
<dbReference type="HAMAP" id="MF_02087">
    <property type="entry name" value="PLP_homeostasis"/>
    <property type="match status" value="1"/>
</dbReference>
<dbReference type="PIRSF" id="PIRSF004848">
    <property type="entry name" value="YBL036c_PLPDEIII"/>
    <property type="match status" value="1"/>
</dbReference>
<dbReference type="Proteomes" id="UP000297725">
    <property type="component" value="Unassembled WGS sequence"/>
</dbReference>
<dbReference type="SUPFAM" id="SSF51419">
    <property type="entry name" value="PLP-binding barrel"/>
    <property type="match status" value="1"/>
</dbReference>
<comment type="cofactor">
    <cofactor evidence="3">
        <name>pyridoxal 5'-phosphate</name>
        <dbReference type="ChEBI" id="CHEBI:597326"/>
    </cofactor>
</comment>
<evidence type="ECO:0000313" key="9">
    <source>
        <dbReference type="Proteomes" id="UP000297725"/>
    </source>
</evidence>
<evidence type="ECO:0000313" key="8">
    <source>
        <dbReference type="Proteomes" id="UP000296883"/>
    </source>
</evidence>
<keyword evidence="8" id="KW-1185">Reference proteome</keyword>
<evidence type="ECO:0000256" key="3">
    <source>
        <dbReference type="PIRSR" id="PIRSR004848-1"/>
    </source>
</evidence>
<dbReference type="Gene3D" id="3.20.20.10">
    <property type="entry name" value="Alanine racemase"/>
    <property type="match status" value="1"/>
</dbReference>
<comment type="function">
    <text evidence="2">Pyridoxal 5'-phosphate (PLP)-binding protein, which is involved in PLP homeostasis.</text>
</comment>
<name>A0AAJ5JQZ6_9ENTE</name>
<dbReference type="InterPro" id="IPR011078">
    <property type="entry name" value="PyrdxlP_homeostasis"/>
</dbReference>
<evidence type="ECO:0000259" key="5">
    <source>
        <dbReference type="Pfam" id="PF01168"/>
    </source>
</evidence>
<comment type="similarity">
    <text evidence="2 4">Belongs to the pyridoxal phosphate-binding protein YggS/PROSC family.</text>
</comment>
<dbReference type="GO" id="GO:0030170">
    <property type="term" value="F:pyridoxal phosphate binding"/>
    <property type="evidence" value="ECO:0007669"/>
    <property type="project" value="UniProtKB-UniRule"/>
</dbReference>
<dbReference type="PANTHER" id="PTHR10146:SF14">
    <property type="entry name" value="PYRIDOXAL PHOSPHATE HOMEOSTASIS PROTEIN"/>
    <property type="match status" value="1"/>
</dbReference>
<dbReference type="EMBL" id="CP038865">
    <property type="protein sequence ID" value="QCA28985.1"/>
    <property type="molecule type" value="Genomic_DNA"/>
</dbReference>
<dbReference type="PANTHER" id="PTHR10146">
    <property type="entry name" value="PROLINE SYNTHETASE CO-TRANSCRIBED BACTERIAL HOMOLOG PROTEIN"/>
    <property type="match status" value="1"/>
</dbReference>
<gene>
    <name evidence="7" type="ORF">E4031_00945</name>
    <name evidence="6" type="ORF">E4Z98_06520</name>
</gene>
<protein>
    <recommendedName>
        <fullName evidence="2">Pyridoxal phosphate homeostasis protein</fullName>
        <shortName evidence="2">PLP homeostasis protein</shortName>
    </recommendedName>
</protein>
<evidence type="ECO:0000313" key="7">
    <source>
        <dbReference type="EMBL" id="TFZ43166.1"/>
    </source>
</evidence>
<proteinExistence type="inferred from homology"/>
<dbReference type="InterPro" id="IPR029066">
    <property type="entry name" value="PLP-binding_barrel"/>
</dbReference>
<sequence length="223" mass="25069">MSLEKNLNLVKESISQASIQSSRHQEVTLIAVTKTVSSDVVKEAIQLGLSHFAENRSEKLIEKQEALEDYHTFTWHLIGTLQTRKVKDVINRIDYFHALDRIKTAQEIQKRATKTINCFVQVNVSGEISKQGISLDEVEPFIRDLAQFSAINVVGLMTMAPNGEEPEKIKEYFGKLALKQQEIANLTMKHAPCTELSMGMSKDYPLAISQGATFIRVGSQLFD</sequence>
<dbReference type="Pfam" id="PF01168">
    <property type="entry name" value="Ala_racemase_N"/>
    <property type="match status" value="1"/>
</dbReference>
<evidence type="ECO:0000256" key="4">
    <source>
        <dbReference type="RuleBase" id="RU004514"/>
    </source>
</evidence>
<feature type="domain" description="Alanine racemase N-terminal" evidence="5">
    <location>
        <begin position="24"/>
        <end position="222"/>
    </location>
</feature>